<gene>
    <name evidence="2" type="ORF">DCO56_12415</name>
</gene>
<evidence type="ECO:0000313" key="3">
    <source>
        <dbReference type="Proteomes" id="UP000250831"/>
    </source>
</evidence>
<organism evidence="2 3">
    <name type="scientific">Sphingobacterium athyrii</name>
    <dbReference type="NCBI Taxonomy" id="2152717"/>
    <lineage>
        <taxon>Bacteria</taxon>
        <taxon>Pseudomonadati</taxon>
        <taxon>Bacteroidota</taxon>
        <taxon>Sphingobacteriia</taxon>
        <taxon>Sphingobacteriales</taxon>
        <taxon>Sphingobacteriaceae</taxon>
        <taxon>Sphingobacterium</taxon>
    </lineage>
</organism>
<accession>A0A363NTV9</accession>
<feature type="domain" description="Thoeris protein ThsB TIR-like" evidence="1">
    <location>
        <begin position="7"/>
        <end position="100"/>
    </location>
</feature>
<proteinExistence type="predicted"/>
<reference evidence="2 3" key="1">
    <citation type="submission" date="2018-04" db="EMBL/GenBank/DDBJ databases">
        <title>Sphingobacterium sp. M46 Genome.</title>
        <authorList>
            <person name="Cheng J."/>
            <person name="Li Y."/>
        </authorList>
    </citation>
    <scope>NUCLEOTIDE SEQUENCE [LARGE SCALE GENOMIC DNA]</scope>
    <source>
        <strain evidence="2 3">M46</strain>
    </source>
</reference>
<sequence>MAKRQIFYSFHYDNDVFRVQQIRNIGALEGNEPVSINAWEIVKRGGDTAIKRWIDENLSYKSCLVVLIGSETANRKWVKYEIEKAWNDGKGVLGIYIHNLNCPRNGKCYQGSNPFQTFTMKRDGKSLASIVKCYSPSYNNAYNEIAYNLEDWIEEAIKIRANY</sequence>
<dbReference type="Proteomes" id="UP000250831">
    <property type="component" value="Unassembled WGS sequence"/>
</dbReference>
<dbReference type="Gene3D" id="3.40.50.11200">
    <property type="match status" value="1"/>
</dbReference>
<keyword evidence="3" id="KW-1185">Reference proteome</keyword>
<dbReference type="SUPFAM" id="SSF52206">
    <property type="entry name" value="Hypothetical protein MTH538"/>
    <property type="match status" value="1"/>
</dbReference>
<dbReference type="InterPro" id="IPR015032">
    <property type="entry name" value="ThsB__TIR-like_domain"/>
</dbReference>
<name>A0A363NTV9_9SPHI</name>
<dbReference type="InterPro" id="IPR036490">
    <property type="entry name" value="ThsB_TIR-like_sf"/>
</dbReference>
<comment type="caution">
    <text evidence="2">The sequence shown here is derived from an EMBL/GenBank/DDBJ whole genome shotgun (WGS) entry which is preliminary data.</text>
</comment>
<evidence type="ECO:0000313" key="2">
    <source>
        <dbReference type="EMBL" id="PUV24163.1"/>
    </source>
</evidence>
<dbReference type="RefSeq" id="WP_108634091.1">
    <property type="nucleotide sequence ID" value="NZ_QCXX01000003.1"/>
</dbReference>
<evidence type="ECO:0000259" key="1">
    <source>
        <dbReference type="Pfam" id="PF08937"/>
    </source>
</evidence>
<protein>
    <submittedName>
        <fullName evidence="2">Molecular chaperone Tir</fullName>
    </submittedName>
</protein>
<dbReference type="Pfam" id="PF08937">
    <property type="entry name" value="ThsB_TIR"/>
    <property type="match status" value="1"/>
</dbReference>
<dbReference type="AlphaFoldDB" id="A0A363NTV9"/>
<dbReference type="EMBL" id="QCXX01000003">
    <property type="protein sequence ID" value="PUV24163.1"/>
    <property type="molecule type" value="Genomic_DNA"/>
</dbReference>
<dbReference type="OrthoDB" id="9811746at2"/>